<organism evidence="10 11">
    <name type="scientific">Purpureocillium lilacinum</name>
    <name type="common">Paecilomyces lilacinus</name>
    <dbReference type="NCBI Taxonomy" id="33203"/>
    <lineage>
        <taxon>Eukaryota</taxon>
        <taxon>Fungi</taxon>
        <taxon>Dikarya</taxon>
        <taxon>Ascomycota</taxon>
        <taxon>Pezizomycotina</taxon>
        <taxon>Sordariomycetes</taxon>
        <taxon>Hypocreomycetidae</taxon>
        <taxon>Hypocreales</taxon>
        <taxon>Ophiocordycipitaceae</taxon>
        <taxon>Purpureocillium</taxon>
    </lineage>
</organism>
<feature type="compositionally biased region" description="Acidic residues" evidence="7">
    <location>
        <begin position="971"/>
        <end position="983"/>
    </location>
</feature>
<feature type="transmembrane region" description="Helical" evidence="8">
    <location>
        <begin position="1775"/>
        <end position="1800"/>
    </location>
</feature>
<feature type="domain" description="TLC" evidence="9">
    <location>
        <begin position="1592"/>
        <end position="1808"/>
    </location>
</feature>
<feature type="region of interest" description="Disordered" evidence="7">
    <location>
        <begin position="1226"/>
        <end position="1343"/>
    </location>
</feature>
<dbReference type="EMBL" id="LCWV01000007">
    <property type="protein sequence ID" value="PWI71920.1"/>
    <property type="molecule type" value="Genomic_DNA"/>
</dbReference>
<feature type="compositionally biased region" description="Polar residues" evidence="7">
    <location>
        <begin position="699"/>
        <end position="709"/>
    </location>
</feature>
<feature type="region of interest" description="Disordered" evidence="7">
    <location>
        <begin position="1368"/>
        <end position="1463"/>
    </location>
</feature>
<feature type="compositionally biased region" description="Acidic residues" evidence="7">
    <location>
        <begin position="1815"/>
        <end position="1825"/>
    </location>
</feature>
<dbReference type="Pfam" id="PF08733">
    <property type="entry name" value="PalH"/>
    <property type="match status" value="1"/>
</dbReference>
<feature type="transmembrane region" description="Helical" evidence="8">
    <location>
        <begin position="442"/>
        <end position="463"/>
    </location>
</feature>
<dbReference type="PROSITE" id="PS50922">
    <property type="entry name" value="TLC"/>
    <property type="match status" value="1"/>
</dbReference>
<dbReference type="PANTHER" id="PTHR35779">
    <property type="entry name" value="PH-RESPONSE REGULATOR PROTEIN PALH/RIM21"/>
    <property type="match status" value="1"/>
</dbReference>
<feature type="compositionally biased region" description="Low complexity" evidence="7">
    <location>
        <begin position="723"/>
        <end position="732"/>
    </location>
</feature>
<comment type="similarity">
    <text evidence="5">Belongs to the palH/RIM21 family.</text>
</comment>
<feature type="region of interest" description="Disordered" evidence="7">
    <location>
        <begin position="608"/>
        <end position="848"/>
    </location>
</feature>
<feature type="compositionally biased region" description="Low complexity" evidence="7">
    <location>
        <begin position="901"/>
        <end position="920"/>
    </location>
</feature>
<name>A0A2U3EBS2_PURLI</name>
<feature type="compositionally biased region" description="Low complexity" evidence="7">
    <location>
        <begin position="1432"/>
        <end position="1463"/>
    </location>
</feature>
<feature type="region of interest" description="Disordered" evidence="7">
    <location>
        <begin position="1"/>
        <end position="130"/>
    </location>
</feature>
<evidence type="ECO:0000256" key="6">
    <source>
        <dbReference type="PROSITE-ProRule" id="PRU00205"/>
    </source>
</evidence>
<feature type="compositionally biased region" description="Basic residues" evidence="7">
    <location>
        <begin position="1375"/>
        <end position="1384"/>
    </location>
</feature>
<evidence type="ECO:0000256" key="7">
    <source>
        <dbReference type="SAM" id="MobiDB-lite"/>
    </source>
</evidence>
<evidence type="ECO:0000256" key="4">
    <source>
        <dbReference type="ARBA" id="ARBA00023136"/>
    </source>
</evidence>
<feature type="transmembrane region" description="Helical" evidence="8">
    <location>
        <begin position="483"/>
        <end position="502"/>
    </location>
</feature>
<proteinExistence type="inferred from homology"/>
<keyword evidence="2 6" id="KW-0812">Transmembrane</keyword>
<feature type="transmembrane region" description="Helical" evidence="8">
    <location>
        <begin position="1646"/>
        <end position="1664"/>
    </location>
</feature>
<comment type="caution">
    <text evidence="10">The sequence shown here is derived from an EMBL/GenBank/DDBJ whole genome shotgun (WGS) entry which is preliminary data.</text>
</comment>
<comment type="subcellular location">
    <subcellularLocation>
        <location evidence="1">Membrane</location>
        <topology evidence="1">Multi-pass membrane protein</topology>
    </subcellularLocation>
</comment>
<evidence type="ECO:0000256" key="1">
    <source>
        <dbReference type="ARBA" id="ARBA00004141"/>
    </source>
</evidence>
<keyword evidence="4 6" id="KW-0472">Membrane</keyword>
<feature type="compositionally biased region" description="Basic and acidic residues" evidence="7">
    <location>
        <begin position="1323"/>
        <end position="1333"/>
    </location>
</feature>
<feature type="transmembrane region" description="Helical" evidence="8">
    <location>
        <begin position="522"/>
        <end position="540"/>
    </location>
</feature>
<evidence type="ECO:0000256" key="5">
    <source>
        <dbReference type="ARBA" id="ARBA00038109"/>
    </source>
</evidence>
<feature type="compositionally biased region" description="Basic and acidic residues" evidence="7">
    <location>
        <begin position="990"/>
        <end position="1002"/>
    </location>
</feature>
<feature type="compositionally biased region" description="Polar residues" evidence="7">
    <location>
        <begin position="669"/>
        <end position="679"/>
    </location>
</feature>
<dbReference type="InterPro" id="IPR014844">
    <property type="entry name" value="PalH"/>
</dbReference>
<feature type="region of interest" description="Disordered" evidence="7">
    <location>
        <begin position="151"/>
        <end position="213"/>
    </location>
</feature>
<dbReference type="Proteomes" id="UP000245956">
    <property type="component" value="Unassembled WGS sequence"/>
</dbReference>
<feature type="transmembrane region" description="Helical" evidence="8">
    <location>
        <begin position="302"/>
        <end position="329"/>
    </location>
</feature>
<evidence type="ECO:0000256" key="8">
    <source>
        <dbReference type="SAM" id="Phobius"/>
    </source>
</evidence>
<gene>
    <name evidence="10" type="ORF">PCL_12014</name>
</gene>
<feature type="region of interest" description="Disordered" evidence="7">
    <location>
        <begin position="878"/>
        <end position="957"/>
    </location>
</feature>
<feature type="transmembrane region" description="Helical" evidence="8">
    <location>
        <begin position="1676"/>
        <end position="1694"/>
    </location>
</feature>
<feature type="transmembrane region" description="Helical" evidence="8">
    <location>
        <begin position="1731"/>
        <end position="1755"/>
    </location>
</feature>
<dbReference type="Pfam" id="PF03798">
    <property type="entry name" value="TRAM_LAG1_CLN8"/>
    <property type="match status" value="1"/>
</dbReference>
<protein>
    <recommendedName>
        <fullName evidence="9">TLC domain-containing protein</fullName>
    </recommendedName>
</protein>
<feature type="compositionally biased region" description="Polar residues" evidence="7">
    <location>
        <begin position="744"/>
        <end position="754"/>
    </location>
</feature>
<evidence type="ECO:0000256" key="2">
    <source>
        <dbReference type="ARBA" id="ARBA00022692"/>
    </source>
</evidence>
<evidence type="ECO:0000259" key="9">
    <source>
        <dbReference type="PROSITE" id="PS50922"/>
    </source>
</evidence>
<feature type="region of interest" description="Disordered" evidence="7">
    <location>
        <begin position="971"/>
        <end position="1009"/>
    </location>
</feature>
<feature type="compositionally biased region" description="Pro residues" evidence="7">
    <location>
        <begin position="9"/>
        <end position="35"/>
    </location>
</feature>
<feature type="compositionally biased region" description="Polar residues" evidence="7">
    <location>
        <begin position="935"/>
        <end position="950"/>
    </location>
</feature>
<dbReference type="PANTHER" id="PTHR35779:SF1">
    <property type="entry name" value="PH-RESPONSE REGULATOR PROTEIN PALH_RIM21"/>
    <property type="match status" value="1"/>
</dbReference>
<keyword evidence="3 8" id="KW-1133">Transmembrane helix</keyword>
<dbReference type="InterPro" id="IPR006634">
    <property type="entry name" value="TLC-dom"/>
</dbReference>
<feature type="compositionally biased region" description="Basic and acidic residues" evidence="7">
    <location>
        <begin position="1826"/>
        <end position="1841"/>
    </location>
</feature>
<reference evidence="10 11" key="1">
    <citation type="journal article" date="2016" name="Front. Microbiol.">
        <title>Genome and transcriptome sequences reveal the specific parasitism of the nematophagous Purpureocillium lilacinum 36-1.</title>
        <authorList>
            <person name="Xie J."/>
            <person name="Li S."/>
            <person name="Mo C."/>
            <person name="Xiao X."/>
            <person name="Peng D."/>
            <person name="Wang G."/>
            <person name="Xiao Y."/>
        </authorList>
    </citation>
    <scope>NUCLEOTIDE SEQUENCE [LARGE SCALE GENOMIC DNA]</scope>
    <source>
        <strain evidence="10 11">36-1</strain>
    </source>
</reference>
<feature type="compositionally biased region" description="Low complexity" evidence="7">
    <location>
        <begin position="1334"/>
        <end position="1343"/>
    </location>
</feature>
<dbReference type="SMART" id="SM00724">
    <property type="entry name" value="TLC"/>
    <property type="match status" value="1"/>
</dbReference>
<sequence length="1856" mass="205026">MDGRSAVQQPPPSKKPPPAVFPPIRPPPKAPPLPLHLPTLWNQPSAIHHRRCPTSRTKHDDHDDFSPSNGARIRARDSRRPDRPQNGGARFSPHAFCREALATSRRAQSAAPDQPATTRDGLLTPSSIDRIFPSESRPVCEIDNEVPRLARARPLRSPEPRLGPRRRIHAATNDSRATSSKSLCDQAPPVARLAGQAPSSRRRPTGPPTHPAMSSVTLATTALTAAATLCTTTLMPASGYITMDNGPASITLAKAIVYQVPCPTAKPLNGVALISPEGSGDSSLKFHDPHPDPRVSDFRDPFYASTFPICYALAATTVTAYMLLIMLFVTPRSFLDGGVVYLGRRRGFTHTSAGAENIGGRPWLQKVATLTVAVSLTIATHDTFKIAQRQYQWGAQNATVMQQGVMGSTEIRVIRLISNTFLWLAQAQTLIRLFPRHREKVIIKWAAFALITLDLIFSALTSFKDNDNSINPMAGSFDHPIPALSYLFQLLLGVLYAAWVIYYSLMKKRYAFYHPLMKNMPLLAIISLSSILIPVVFFIVDISKPALASWGDYVRWVGAAAASVIVWEWVERIEALEREEKKDGILGREVFDGEETLEVNASEFPWLRHRKNHRDDRGGGGNGDASRNGGAQGGNATSRDHGILRGSGWPGVSVATSRQRSQAREPRSSADQPTQQRTSGGILRPPLWPSRPAPAVTPVSRTDTPSAASTVYAVRYQGTSEATNRTPDLPTRTPDPFPPHPSTADLSRQSSAPQNHVGGDDANVAMAGHATATQNGHAVSPAPPPPPPPPAPASRSADLEANSPAPSRSGRRRAQTSTSHGDDESQPETVRQVQDSFIRARDEPGRWDFKSRLEMFAANQADKMRERLRPSMETVDLPTQYIPAPPRRGAALQQVLEEGELSSSSLSNSGTGQGHSNGSSGRRGGGSDEMAQLGRQDSSTMSGSHGQTAGANPPLWPGVRRRVLTFEEDDDYYSYDDEDEDSLAETASMESERRDSDDESGGHARAAGAEPARRLGLYARDTEAWDSLVDYDATWYILKQMRCAVIFTRDCERGSMKTVNSTRRDDLQRLASARRGARAGDAAMLCVVGRESLYGVTDGRTDGKCQTRAVGCECRARDGGCDGTGWAGMGWREPRARSQGRAQHTTVLFAVLHWLRRTHALAHTHARTRLDSTRHCRRVNYWQSARRDWRKNQGSSRSQDRPHTYIITSAPSIAARRPSFFCYPPSARPRLSPAQPAAALDVDDARPRLHATRSTVHWRFEASNATPRRRRPEPAAGSSPPPLAASDRPNDLVILPHRSQPGPAQPGPAQPSSARRIPNCGCETRDLRNREPPTTRTEPPRATLQCKRAVWQDSLLPGHSLDVAHASPALASHAPHARRRRPRARPPAATMSEPFPLLNTSVDQLHLADADTTRRRRKSSGLGGDIRAGDTGAPALASSSASLDAGDGDGSSPPASPVSPSSATHLAAAFGTTGASNGSASKRLSKRRRARGLVSRIRQTMVKHTFVLPACILLVFLTGYAINPTEANPLHRWIFLSYRLPQDDPSKPVQYGKGPWDIAFVAFYTVVLSFTREFIMQELLRPLARKTGLGRSKQARFMEQLYTAIYFAFLGPAGMYVMSRTPVWYFNTRGMYEDFPHRTHEACVKFYYLFQAAYWAQQAIVLILGMEKPRKDFKELVGHHIVSLALIGLSYRFHFTYMGIAVYTTHDISDFFLATSKILNYIDHPIVGPYFFLFMCVWVYLRHVINLKIIWSLFTEFRTVGPFELNWETQQYKCWLSQYITTALLASLQALNLFWLFYIVRIAYRFLRDKTADDDRSDDEDEDEASQEKPKLQQDKKRDVPTLEINGKAVANGRSK</sequence>
<accession>A0A2U3EBS2</accession>
<feature type="region of interest" description="Disordered" evidence="7">
    <location>
        <begin position="1811"/>
        <end position="1856"/>
    </location>
</feature>
<feature type="compositionally biased region" description="Basic and acidic residues" evidence="7">
    <location>
        <begin position="838"/>
        <end position="848"/>
    </location>
</feature>
<evidence type="ECO:0000313" key="10">
    <source>
        <dbReference type="EMBL" id="PWI71920.1"/>
    </source>
</evidence>
<feature type="compositionally biased region" description="Polar residues" evidence="7">
    <location>
        <begin position="172"/>
        <end position="183"/>
    </location>
</feature>
<feature type="transmembrane region" description="Helical" evidence="8">
    <location>
        <begin position="1601"/>
        <end position="1626"/>
    </location>
</feature>
<dbReference type="GO" id="GO:0071467">
    <property type="term" value="P:cellular response to pH"/>
    <property type="evidence" value="ECO:0007669"/>
    <property type="project" value="TreeGrafter"/>
</dbReference>
<evidence type="ECO:0000256" key="3">
    <source>
        <dbReference type="ARBA" id="ARBA00022989"/>
    </source>
</evidence>
<feature type="compositionally biased region" description="Basic and acidic residues" evidence="7">
    <location>
        <begin position="74"/>
        <end position="83"/>
    </location>
</feature>
<evidence type="ECO:0000313" key="11">
    <source>
        <dbReference type="Proteomes" id="UP000245956"/>
    </source>
</evidence>
<dbReference type="GO" id="GO:0005886">
    <property type="term" value="C:plasma membrane"/>
    <property type="evidence" value="ECO:0007669"/>
    <property type="project" value="TreeGrafter"/>
</dbReference>
<feature type="compositionally biased region" description="Pro residues" evidence="7">
    <location>
        <begin position="781"/>
        <end position="792"/>
    </location>
</feature>